<keyword evidence="1" id="KW-0812">Transmembrane</keyword>
<dbReference type="Pfam" id="PF01569">
    <property type="entry name" value="PAP2"/>
    <property type="match status" value="1"/>
</dbReference>
<keyword evidence="1" id="KW-1133">Transmembrane helix</keyword>
<feature type="transmembrane region" description="Helical" evidence="1">
    <location>
        <begin position="159"/>
        <end position="181"/>
    </location>
</feature>
<feature type="domain" description="Phosphatidic acid phosphatase type 2/haloperoxidase" evidence="2">
    <location>
        <begin position="65"/>
        <end position="180"/>
    </location>
</feature>
<evidence type="ECO:0000313" key="4">
    <source>
        <dbReference type="Proteomes" id="UP000622017"/>
    </source>
</evidence>
<dbReference type="RefSeq" id="WP_187321135.1">
    <property type="nucleotide sequence ID" value="NZ_JACSCY010000019.1"/>
</dbReference>
<sequence>MLLNIDTQILVGLNKLAVDSPSWSSFSLFVSGNNLVKCGLFMIAIWWLWFKDDTAAASKRTRLIIIGILVGSLVGMFTTRMLTHVLPFRNRPLYTAELNLIAPIEQLANLDTRTSFPSDHATMFFALSIGFFFLSRWLGTLAVLYTLSMICFPRVFLGYHYPSDIVVGALVGIVAACLANLPTIRRIFYTPILTWQQQHPGLFYIGLFLMTYQMNSMFNDVRSLLSYVLGSAI</sequence>
<name>A0ABR7MPB9_9BACT</name>
<evidence type="ECO:0000256" key="1">
    <source>
        <dbReference type="SAM" id="Phobius"/>
    </source>
</evidence>
<organism evidence="3 4">
    <name type="scientific">Hymenobacter citatus</name>
    <dbReference type="NCBI Taxonomy" id="2763506"/>
    <lineage>
        <taxon>Bacteria</taxon>
        <taxon>Pseudomonadati</taxon>
        <taxon>Bacteroidota</taxon>
        <taxon>Cytophagia</taxon>
        <taxon>Cytophagales</taxon>
        <taxon>Hymenobacteraceae</taxon>
        <taxon>Hymenobacter</taxon>
    </lineage>
</organism>
<comment type="caution">
    <text evidence="3">The sequence shown here is derived from an EMBL/GenBank/DDBJ whole genome shotgun (WGS) entry which is preliminary data.</text>
</comment>
<reference evidence="3 4" key="1">
    <citation type="submission" date="2020-08" db="EMBL/GenBank/DDBJ databases">
        <title>Hymenobacter sp.</title>
        <authorList>
            <person name="Kim M.K."/>
        </authorList>
    </citation>
    <scope>NUCLEOTIDE SEQUENCE [LARGE SCALE GENOMIC DNA]</scope>
    <source>
        <strain evidence="3 4">BT507</strain>
    </source>
</reference>
<dbReference type="SMART" id="SM00014">
    <property type="entry name" value="acidPPc"/>
    <property type="match status" value="1"/>
</dbReference>
<dbReference type="SUPFAM" id="SSF48317">
    <property type="entry name" value="Acid phosphatase/Vanadium-dependent haloperoxidase"/>
    <property type="match status" value="1"/>
</dbReference>
<feature type="transmembrane region" description="Helical" evidence="1">
    <location>
        <begin position="123"/>
        <end position="147"/>
    </location>
</feature>
<keyword evidence="1" id="KW-0472">Membrane</keyword>
<protein>
    <submittedName>
        <fullName evidence="3">Phosphatase PAP2 family protein</fullName>
    </submittedName>
</protein>
<dbReference type="InterPro" id="IPR000326">
    <property type="entry name" value="PAP2/HPO"/>
</dbReference>
<dbReference type="Proteomes" id="UP000622017">
    <property type="component" value="Unassembled WGS sequence"/>
</dbReference>
<dbReference type="Gene3D" id="1.20.144.10">
    <property type="entry name" value="Phosphatidic acid phosphatase type 2/haloperoxidase"/>
    <property type="match status" value="1"/>
</dbReference>
<accession>A0ABR7MPB9</accession>
<dbReference type="PANTHER" id="PTHR14969">
    <property type="entry name" value="SPHINGOSINE-1-PHOSPHATE PHOSPHOHYDROLASE"/>
    <property type="match status" value="1"/>
</dbReference>
<gene>
    <name evidence="3" type="ORF">H8B15_18480</name>
</gene>
<keyword evidence="4" id="KW-1185">Reference proteome</keyword>
<proteinExistence type="predicted"/>
<feature type="transmembrane region" description="Helical" evidence="1">
    <location>
        <begin position="62"/>
        <end position="82"/>
    </location>
</feature>
<dbReference type="PANTHER" id="PTHR14969:SF13">
    <property type="entry name" value="AT30094P"/>
    <property type="match status" value="1"/>
</dbReference>
<evidence type="ECO:0000259" key="2">
    <source>
        <dbReference type="SMART" id="SM00014"/>
    </source>
</evidence>
<evidence type="ECO:0000313" key="3">
    <source>
        <dbReference type="EMBL" id="MBC6612915.1"/>
    </source>
</evidence>
<dbReference type="EMBL" id="JACSCY010000019">
    <property type="protein sequence ID" value="MBC6612915.1"/>
    <property type="molecule type" value="Genomic_DNA"/>
</dbReference>
<dbReference type="InterPro" id="IPR036938">
    <property type="entry name" value="PAP2/HPO_sf"/>
</dbReference>
<feature type="transmembrane region" description="Helical" evidence="1">
    <location>
        <begin position="26"/>
        <end position="50"/>
    </location>
</feature>